<dbReference type="HAMAP" id="MF_04160">
    <property type="entry name" value="NUCL_HEAD_T4"/>
    <property type="match status" value="1"/>
</dbReference>
<organism evidence="2">
    <name type="scientific">marine sediment metagenome</name>
    <dbReference type="NCBI Taxonomy" id="412755"/>
    <lineage>
        <taxon>unclassified sequences</taxon>
        <taxon>metagenomes</taxon>
        <taxon>ecological metagenomes</taxon>
    </lineage>
</organism>
<dbReference type="InterPro" id="IPR046390">
    <property type="entry name" value="NUCL_HEAD_T4"/>
</dbReference>
<dbReference type="GO" id="GO:0004527">
    <property type="term" value="F:exonuclease activity"/>
    <property type="evidence" value="ECO:0007669"/>
    <property type="project" value="InterPro"/>
</dbReference>
<accession>A0A0F9JA28</accession>
<gene>
    <name evidence="2" type="ORF">LCGC14_1479070</name>
</gene>
<protein>
    <recommendedName>
        <fullName evidence="1">TnsA endonuclease N-terminal domain-containing protein</fullName>
    </recommendedName>
</protein>
<feature type="domain" description="TnsA endonuclease N-terminal" evidence="1">
    <location>
        <begin position="42"/>
        <end position="141"/>
    </location>
</feature>
<proteinExistence type="inferred from homology"/>
<comment type="caution">
    <text evidence="2">The sequence shown here is derived from an EMBL/GenBank/DDBJ whole genome shotgun (WGS) entry which is preliminary data.</text>
</comment>
<evidence type="ECO:0000259" key="1">
    <source>
        <dbReference type="Pfam" id="PF08722"/>
    </source>
</evidence>
<dbReference type="EMBL" id="LAZR01010489">
    <property type="protein sequence ID" value="KKM66649.1"/>
    <property type="molecule type" value="Genomic_DNA"/>
</dbReference>
<dbReference type="Gene3D" id="3.40.91.30">
    <property type="match status" value="1"/>
</dbReference>
<name>A0A0F9JA28_9ZZZZ</name>
<sequence>MKKPKFSRGEFIPKNPEKYIGTYPIIYRSSWELVLMHRCDQHPNIQKWASESIKIPYWNPYKKGAPGIPNTIYIPDFLMQYIDKNGKQHVDIVEIKPLNQTVREKARGTRNKILLSINKMKWKTAQKWCAARGYRFRIMTERDMFAQLTGTKRKKRK</sequence>
<dbReference type="InterPro" id="IPR014833">
    <property type="entry name" value="TnsA_N"/>
</dbReference>
<reference evidence="2" key="1">
    <citation type="journal article" date="2015" name="Nature">
        <title>Complex archaea that bridge the gap between prokaryotes and eukaryotes.</title>
        <authorList>
            <person name="Spang A."/>
            <person name="Saw J.H."/>
            <person name="Jorgensen S.L."/>
            <person name="Zaremba-Niedzwiedzka K."/>
            <person name="Martijn J."/>
            <person name="Lind A.E."/>
            <person name="van Eijk R."/>
            <person name="Schleper C."/>
            <person name="Guy L."/>
            <person name="Ettema T.J."/>
        </authorList>
    </citation>
    <scope>NUCLEOTIDE SEQUENCE</scope>
</reference>
<evidence type="ECO:0000313" key="2">
    <source>
        <dbReference type="EMBL" id="KKM66649.1"/>
    </source>
</evidence>
<dbReference type="GO" id="GO:0004519">
    <property type="term" value="F:endonuclease activity"/>
    <property type="evidence" value="ECO:0007669"/>
    <property type="project" value="InterPro"/>
</dbReference>
<dbReference type="AlphaFoldDB" id="A0A0F9JA28"/>
<dbReference type="Pfam" id="PF08722">
    <property type="entry name" value="Tn7_TnsA-like_N"/>
    <property type="match status" value="1"/>
</dbReference>